<dbReference type="KEGG" id="slim:SCL_0610"/>
<accession>A0A1B4XDS1</accession>
<protein>
    <recommendedName>
        <fullName evidence="3">DUF1059 domain-containing protein</fullName>
    </recommendedName>
</protein>
<dbReference type="RefSeq" id="WP_096359848.1">
    <property type="nucleotide sequence ID" value="NZ_AP014879.1"/>
</dbReference>
<dbReference type="OrthoDB" id="4560214at2"/>
<sequence length="65" mass="7390">MIRKFIDCRDFPSEVNCTVAIFADSESELIEAAVQHAITVHGHEDTPELRAHLMRASKIERRRAA</sequence>
<gene>
    <name evidence="1" type="ORF">SCL_0610</name>
</gene>
<organism evidence="1 2">
    <name type="scientific">Sulfuricaulis limicola</name>
    <dbReference type="NCBI Taxonomy" id="1620215"/>
    <lineage>
        <taxon>Bacteria</taxon>
        <taxon>Pseudomonadati</taxon>
        <taxon>Pseudomonadota</taxon>
        <taxon>Gammaproteobacteria</taxon>
        <taxon>Acidiferrobacterales</taxon>
        <taxon>Acidiferrobacteraceae</taxon>
        <taxon>Sulfuricaulis</taxon>
    </lineage>
</organism>
<keyword evidence="2" id="KW-1185">Reference proteome</keyword>
<dbReference type="InterPro" id="IPR009409">
    <property type="entry name" value="DUF1059"/>
</dbReference>
<proteinExistence type="predicted"/>
<dbReference type="Proteomes" id="UP000243180">
    <property type="component" value="Chromosome"/>
</dbReference>
<evidence type="ECO:0000313" key="1">
    <source>
        <dbReference type="EMBL" id="BAV32932.1"/>
    </source>
</evidence>
<dbReference type="EMBL" id="AP014879">
    <property type="protein sequence ID" value="BAV32932.1"/>
    <property type="molecule type" value="Genomic_DNA"/>
</dbReference>
<reference evidence="1 2" key="1">
    <citation type="submission" date="2015-05" db="EMBL/GenBank/DDBJ databases">
        <title>Complete genome sequence of a sulfur-oxidizing gammaproteobacterium strain HA5.</title>
        <authorList>
            <person name="Miura A."/>
            <person name="Kojima H."/>
            <person name="Fukui M."/>
        </authorList>
    </citation>
    <scope>NUCLEOTIDE SEQUENCE [LARGE SCALE GENOMIC DNA]</scope>
    <source>
        <strain evidence="1 2">HA5</strain>
    </source>
</reference>
<evidence type="ECO:0008006" key="3">
    <source>
        <dbReference type="Google" id="ProtNLM"/>
    </source>
</evidence>
<dbReference type="AlphaFoldDB" id="A0A1B4XDS1"/>
<dbReference type="Pfam" id="PF06348">
    <property type="entry name" value="DUF1059"/>
    <property type="match status" value="1"/>
</dbReference>
<name>A0A1B4XDS1_9GAMM</name>
<evidence type="ECO:0000313" key="2">
    <source>
        <dbReference type="Proteomes" id="UP000243180"/>
    </source>
</evidence>
<dbReference type="InParanoid" id="A0A1B4XDS1"/>